<dbReference type="Pfam" id="PF13181">
    <property type="entry name" value="TPR_8"/>
    <property type="match status" value="1"/>
</dbReference>
<dbReference type="EMBL" id="JALJOR010000010">
    <property type="protein sequence ID" value="KAK9809910.1"/>
    <property type="molecule type" value="Genomic_DNA"/>
</dbReference>
<dbReference type="PANTHER" id="PTHR46512:SF9">
    <property type="entry name" value="PEPTIDYLPROLYL ISOMERASE"/>
    <property type="match status" value="1"/>
</dbReference>
<comment type="caution">
    <text evidence="6">The sequence shown here is derived from an EMBL/GenBank/DDBJ whole genome shotgun (WGS) entry which is preliminary data.</text>
</comment>
<name>A0AAW1PJ87_9CHLO</name>
<comment type="catalytic activity">
    <reaction evidence="1">
        <text>[protein]-peptidylproline (omega=180) = [protein]-peptidylproline (omega=0)</text>
        <dbReference type="Rhea" id="RHEA:16237"/>
        <dbReference type="Rhea" id="RHEA-COMP:10747"/>
        <dbReference type="Rhea" id="RHEA-COMP:10748"/>
        <dbReference type="ChEBI" id="CHEBI:83833"/>
        <dbReference type="ChEBI" id="CHEBI:83834"/>
        <dbReference type="EC" id="5.2.1.8"/>
    </reaction>
</comment>
<dbReference type="Gene3D" id="1.25.40.10">
    <property type="entry name" value="Tetratricopeptide repeat domain"/>
    <property type="match status" value="1"/>
</dbReference>
<dbReference type="PANTHER" id="PTHR46512">
    <property type="entry name" value="PEPTIDYLPROLYL ISOMERASE"/>
    <property type="match status" value="1"/>
</dbReference>
<keyword evidence="5" id="KW-0802">TPR repeat</keyword>
<proteinExistence type="predicted"/>
<dbReference type="InterPro" id="IPR050754">
    <property type="entry name" value="FKBP4/5/8-like"/>
</dbReference>
<keyword evidence="7" id="KW-1185">Reference proteome</keyword>
<protein>
    <recommendedName>
        <fullName evidence="2">peptidylprolyl isomerase</fullName>
        <ecNumber evidence="2">5.2.1.8</ecNumber>
    </recommendedName>
</protein>
<evidence type="ECO:0000313" key="6">
    <source>
        <dbReference type="EMBL" id="KAK9809910.1"/>
    </source>
</evidence>
<accession>A0AAW1PJ87</accession>
<dbReference type="InterPro" id="IPR011990">
    <property type="entry name" value="TPR-like_helical_dom_sf"/>
</dbReference>
<dbReference type="AlphaFoldDB" id="A0AAW1PJ87"/>
<dbReference type="SUPFAM" id="SSF48452">
    <property type="entry name" value="TPR-like"/>
    <property type="match status" value="1"/>
</dbReference>
<reference evidence="6 7" key="1">
    <citation type="journal article" date="2024" name="Nat. Commun.">
        <title>Phylogenomics reveals the evolutionary origins of lichenization in chlorophyte algae.</title>
        <authorList>
            <person name="Puginier C."/>
            <person name="Libourel C."/>
            <person name="Otte J."/>
            <person name="Skaloud P."/>
            <person name="Haon M."/>
            <person name="Grisel S."/>
            <person name="Petersen M."/>
            <person name="Berrin J.G."/>
            <person name="Delaux P.M."/>
            <person name="Dal Grande F."/>
            <person name="Keller J."/>
        </authorList>
    </citation>
    <scope>NUCLEOTIDE SEQUENCE [LARGE SCALE GENOMIC DNA]</scope>
    <source>
        <strain evidence="6 7">SAG 2043</strain>
    </source>
</reference>
<dbReference type="GO" id="GO:0003755">
    <property type="term" value="F:peptidyl-prolyl cis-trans isomerase activity"/>
    <property type="evidence" value="ECO:0007669"/>
    <property type="project" value="UniProtKB-EC"/>
</dbReference>
<sequence>MEASFKAFVEKPENRQYVEAYQRKEARKALSQAHHQQSLAFQNKVLASTSTAQRNIAPFLKNRVLRRIIQFFTNDTDGDFAKWANNPQVLTMLADAKQLLDGGYVTAEDMERCLLAQLQDPQPGAHPELARGAQPTVRLATDQLVGALNEHLTERRRGNDHYKAGQHEQALVCYERAKSIVELVNALSAADALEVDRNKVAVYLNIAAVHLAVQHHQAAARMCRKALELQPQNVKALVRRSKAYMGRHELQAAEKDLIQAAELDPHHEGLEAAQRLLKKQMFLSSR</sequence>
<dbReference type="EC" id="5.2.1.8" evidence="2"/>
<evidence type="ECO:0000256" key="1">
    <source>
        <dbReference type="ARBA" id="ARBA00000971"/>
    </source>
</evidence>
<feature type="repeat" description="TPR" evidence="5">
    <location>
        <begin position="200"/>
        <end position="233"/>
    </location>
</feature>
<evidence type="ECO:0000256" key="4">
    <source>
        <dbReference type="ARBA" id="ARBA00023235"/>
    </source>
</evidence>
<evidence type="ECO:0000256" key="3">
    <source>
        <dbReference type="ARBA" id="ARBA00023110"/>
    </source>
</evidence>
<dbReference type="Proteomes" id="UP001489004">
    <property type="component" value="Unassembled WGS sequence"/>
</dbReference>
<dbReference type="InterPro" id="IPR019734">
    <property type="entry name" value="TPR_rpt"/>
</dbReference>
<evidence type="ECO:0000256" key="2">
    <source>
        <dbReference type="ARBA" id="ARBA00013194"/>
    </source>
</evidence>
<evidence type="ECO:0000256" key="5">
    <source>
        <dbReference type="PROSITE-ProRule" id="PRU00339"/>
    </source>
</evidence>
<organism evidence="6 7">
    <name type="scientific">[Myrmecia] bisecta</name>
    <dbReference type="NCBI Taxonomy" id="41462"/>
    <lineage>
        <taxon>Eukaryota</taxon>
        <taxon>Viridiplantae</taxon>
        <taxon>Chlorophyta</taxon>
        <taxon>core chlorophytes</taxon>
        <taxon>Trebouxiophyceae</taxon>
        <taxon>Trebouxiales</taxon>
        <taxon>Trebouxiaceae</taxon>
        <taxon>Myrmecia</taxon>
    </lineage>
</organism>
<keyword evidence="4" id="KW-0413">Isomerase</keyword>
<dbReference type="PROSITE" id="PS50005">
    <property type="entry name" value="TPR"/>
    <property type="match status" value="1"/>
</dbReference>
<keyword evidence="3" id="KW-0697">Rotamase</keyword>
<dbReference type="SMART" id="SM00028">
    <property type="entry name" value="TPR"/>
    <property type="match status" value="3"/>
</dbReference>
<evidence type="ECO:0000313" key="7">
    <source>
        <dbReference type="Proteomes" id="UP001489004"/>
    </source>
</evidence>
<gene>
    <name evidence="6" type="ORF">WJX72_001445</name>
</gene>